<protein>
    <submittedName>
        <fullName evidence="2">HofP DNA utilization family protein</fullName>
    </submittedName>
</protein>
<evidence type="ECO:0000313" key="3">
    <source>
        <dbReference type="Proteomes" id="UP001282336"/>
    </source>
</evidence>
<organism evidence="2 3">
    <name type="scientific">Scandinavium lactucae</name>
    <dbReference type="NCBI Taxonomy" id="3095028"/>
    <lineage>
        <taxon>Bacteria</taxon>
        <taxon>Pseudomonadati</taxon>
        <taxon>Pseudomonadota</taxon>
        <taxon>Gammaproteobacteria</taxon>
        <taxon>Enterobacterales</taxon>
        <taxon>Enterobacteriaceae</taxon>
        <taxon>Scandinavium</taxon>
    </lineage>
</organism>
<dbReference type="InterPro" id="IPR019684">
    <property type="entry name" value="HofP"/>
</dbReference>
<feature type="compositionally biased region" description="Basic and acidic residues" evidence="1">
    <location>
        <begin position="102"/>
        <end position="111"/>
    </location>
</feature>
<comment type="caution">
    <text evidence="2">The sequence shown here is derived from an EMBL/GenBank/DDBJ whole genome shotgun (WGS) entry which is preliminary data.</text>
</comment>
<reference evidence="2" key="1">
    <citation type="submission" date="2023-11" db="EMBL/GenBank/DDBJ databases">
        <title>Scandinavium wanjuensis sp. nov., isolated from lettuce South Korea.</title>
        <authorList>
            <person name="Park J."/>
            <person name="Park S."/>
            <person name="Oh K.K."/>
            <person name="Cho G.S."/>
            <person name="Franz C.M.A.P."/>
        </authorList>
    </citation>
    <scope>NUCLEOTIDE SEQUENCE</scope>
    <source>
        <strain evidence="2">V105_12</strain>
    </source>
</reference>
<proteinExistence type="predicted"/>
<dbReference type="AlphaFoldDB" id="A0AAJ2S5A5"/>
<feature type="region of interest" description="Disordered" evidence="1">
    <location>
        <begin position="102"/>
        <end position="132"/>
    </location>
</feature>
<accession>A0AAJ2S5A5</accession>
<dbReference type="EMBL" id="JAWXRC010000018">
    <property type="protein sequence ID" value="MDX6030397.1"/>
    <property type="molecule type" value="Genomic_DNA"/>
</dbReference>
<name>A0AAJ2S5A5_9ENTR</name>
<dbReference type="RefSeq" id="WP_319627014.1">
    <property type="nucleotide sequence ID" value="NZ_JAWXRB010000002.1"/>
</dbReference>
<evidence type="ECO:0000256" key="1">
    <source>
        <dbReference type="SAM" id="MobiDB-lite"/>
    </source>
</evidence>
<evidence type="ECO:0000313" key="2">
    <source>
        <dbReference type="EMBL" id="MDX6030397.1"/>
    </source>
</evidence>
<dbReference type="Proteomes" id="UP001282336">
    <property type="component" value="Unassembled WGS sequence"/>
</dbReference>
<sequence>MTDWRVPMVLTLPLLLGMRDPFLPPEDRCAVSQMMLWHYQGMVSLGEQRTGIVRDASGKWRRLIKGQRLDNGWVVSGIQPEQMDMAADADCEISQWRWLKEGTKDDAKDAVGDPAGGDGGPGKRKNGVAGGG</sequence>
<dbReference type="Pfam" id="PF10748">
    <property type="entry name" value="HofP"/>
    <property type="match status" value="1"/>
</dbReference>
<gene>
    <name evidence="2" type="ORF">SIL20_02570</name>
</gene>